<evidence type="ECO:0000313" key="1">
    <source>
        <dbReference type="EMBL" id="JAA55788.1"/>
    </source>
</evidence>
<dbReference type="PANTHER" id="PTHR33198">
    <property type="entry name" value="ANK_REP_REGION DOMAIN-CONTAINING PROTEIN-RELATED"/>
    <property type="match status" value="1"/>
</dbReference>
<accession>L7LY28</accession>
<sequence length="229" mass="25052">MALVILPLVFYSSPGDPPIPWSEWKPIFQAYADAVGGDTSKPERRKALLLNALGLAGLKLFYTLDAANASATPASADVFKDAVALFDAHFKDATCDYIARLKFQERRQFPGEPVADFITSLQALAAPCSFGALESEMIRHQLFTGIASQNVRCRLLQKGSSISLAEAISVAREDELVRVQLEQFAPHSVQQLFAAGQQGAHSLSSASRQDGGSLHRFGWRETWPPFFPL</sequence>
<protein>
    <submittedName>
        <fullName evidence="1">Putative tick transposon</fullName>
    </submittedName>
</protein>
<organism evidence="1">
    <name type="scientific">Rhipicephalus pulchellus</name>
    <name type="common">Yellow backed tick</name>
    <name type="synonym">Dermacentor pulchellus</name>
    <dbReference type="NCBI Taxonomy" id="72859"/>
    <lineage>
        <taxon>Eukaryota</taxon>
        <taxon>Metazoa</taxon>
        <taxon>Ecdysozoa</taxon>
        <taxon>Arthropoda</taxon>
        <taxon>Chelicerata</taxon>
        <taxon>Arachnida</taxon>
        <taxon>Acari</taxon>
        <taxon>Parasitiformes</taxon>
        <taxon>Ixodida</taxon>
        <taxon>Ixodoidea</taxon>
        <taxon>Ixodidae</taxon>
        <taxon>Rhipicephalinae</taxon>
        <taxon>Rhipicephalus</taxon>
        <taxon>Rhipicephalus</taxon>
    </lineage>
</organism>
<proteinExistence type="evidence at transcript level"/>
<reference evidence="1" key="2">
    <citation type="journal article" date="2015" name="J. Proteomics">
        <title>Sexual differences in the sialomes of the zebra tick, Rhipicephalus pulchellus.</title>
        <authorList>
            <person name="Tan A.W."/>
            <person name="Francischetti I.M."/>
            <person name="Slovak M."/>
            <person name="Kini R.M."/>
            <person name="Ribeiro J.M."/>
        </authorList>
    </citation>
    <scope>NUCLEOTIDE SEQUENCE</scope>
    <source>
        <tissue evidence="1">Salivary gland</tissue>
    </source>
</reference>
<dbReference type="EMBL" id="GACK01009246">
    <property type="protein sequence ID" value="JAA55788.1"/>
    <property type="molecule type" value="mRNA"/>
</dbReference>
<dbReference type="AlphaFoldDB" id="L7LY28"/>
<dbReference type="PANTHER" id="PTHR33198:SF20">
    <property type="entry name" value="RETROTRANSPOSON GAG DOMAIN-CONTAINING PROTEIN"/>
    <property type="match status" value="1"/>
</dbReference>
<name>L7LY28_RHIPC</name>
<reference evidence="1" key="1">
    <citation type="submission" date="2012-11" db="EMBL/GenBank/DDBJ databases">
        <authorList>
            <person name="Lucero-Rivera Y.E."/>
            <person name="Tovar-Ramirez D."/>
        </authorList>
    </citation>
    <scope>NUCLEOTIDE SEQUENCE</scope>
    <source>
        <tissue evidence="1">Salivary gland</tissue>
    </source>
</reference>